<name>A0AAW0ZGZ2_9HYME</name>
<protein>
    <recommendedName>
        <fullName evidence="3">Retrotransposon gag domain-containing protein</fullName>
    </recommendedName>
</protein>
<evidence type="ECO:0000313" key="2">
    <source>
        <dbReference type="Proteomes" id="UP001432146"/>
    </source>
</evidence>
<accession>A0AAW0ZGZ2</accession>
<sequence>MTHEPVKIDYKKTREESKSRIISHTEQIMKPLEALRTVETLNGINNTGVEEFINSVGFARTRVSDTASLLRMILTEKIIDRAKQSIRFCQITSYEELYEALRTQVSIPTIVSGSRNKMQNTKQGTNETVQSYSNRFRQALNELEYAVQAKHSNPIARNIALEEENNEAVRFYIHNLRTDLVQYIIPMRPTSLIEAQQEASNMEIWSEGDCYQTN</sequence>
<gene>
    <name evidence="1" type="ORF">QLX08_009210</name>
</gene>
<comment type="caution">
    <text evidence="1">The sequence shown here is derived from an EMBL/GenBank/DDBJ whole genome shotgun (WGS) entry which is preliminary data.</text>
</comment>
<organism evidence="1 2">
    <name type="scientific">Tetragonisca angustula</name>
    <dbReference type="NCBI Taxonomy" id="166442"/>
    <lineage>
        <taxon>Eukaryota</taxon>
        <taxon>Metazoa</taxon>
        <taxon>Ecdysozoa</taxon>
        <taxon>Arthropoda</taxon>
        <taxon>Hexapoda</taxon>
        <taxon>Insecta</taxon>
        <taxon>Pterygota</taxon>
        <taxon>Neoptera</taxon>
        <taxon>Endopterygota</taxon>
        <taxon>Hymenoptera</taxon>
        <taxon>Apocrita</taxon>
        <taxon>Aculeata</taxon>
        <taxon>Apoidea</taxon>
        <taxon>Anthophila</taxon>
        <taxon>Apidae</taxon>
        <taxon>Tetragonisca</taxon>
    </lineage>
</organism>
<dbReference type="EMBL" id="JAWNGG020000201">
    <property type="protein sequence ID" value="KAK9296900.1"/>
    <property type="molecule type" value="Genomic_DNA"/>
</dbReference>
<reference evidence="1 2" key="1">
    <citation type="submission" date="2024-05" db="EMBL/GenBank/DDBJ databases">
        <title>The nuclear and mitochondrial genome assemblies of Tetragonisca angustula (Apidae: Meliponini), a tiny yet remarkable pollinator in the Neotropics.</title>
        <authorList>
            <person name="Ferrari R."/>
            <person name="Ricardo P.C."/>
            <person name="Dias F.C."/>
            <person name="Araujo N.S."/>
            <person name="Soares D.O."/>
            <person name="Zhou Q.-S."/>
            <person name="Zhu C.-D."/>
            <person name="Coutinho L."/>
            <person name="Airas M.C."/>
            <person name="Batista T.M."/>
        </authorList>
    </citation>
    <scope>NUCLEOTIDE SEQUENCE [LARGE SCALE GENOMIC DNA]</scope>
    <source>
        <strain evidence="1">ASF017062</strain>
        <tissue evidence="1">Abdomen</tissue>
    </source>
</reference>
<dbReference type="AlphaFoldDB" id="A0AAW0ZGZ2"/>
<keyword evidence="2" id="KW-1185">Reference proteome</keyword>
<proteinExistence type="predicted"/>
<dbReference type="Proteomes" id="UP001432146">
    <property type="component" value="Unassembled WGS sequence"/>
</dbReference>
<evidence type="ECO:0000313" key="1">
    <source>
        <dbReference type="EMBL" id="KAK9296900.1"/>
    </source>
</evidence>
<evidence type="ECO:0008006" key="3">
    <source>
        <dbReference type="Google" id="ProtNLM"/>
    </source>
</evidence>